<dbReference type="EMBL" id="KQ414609">
    <property type="protein sequence ID" value="KOC69327.1"/>
    <property type="molecule type" value="Genomic_DNA"/>
</dbReference>
<dbReference type="AlphaFoldDB" id="A0A0L7REC9"/>
<gene>
    <name evidence="1" type="ORF">WH47_05991</name>
</gene>
<evidence type="ECO:0008006" key="3">
    <source>
        <dbReference type="Google" id="ProtNLM"/>
    </source>
</evidence>
<dbReference type="Gene3D" id="3.30.420.10">
    <property type="entry name" value="Ribonuclease H-like superfamily/Ribonuclease H"/>
    <property type="match status" value="1"/>
</dbReference>
<feature type="non-terminal residue" evidence="1">
    <location>
        <position position="1"/>
    </location>
</feature>
<accession>A0A0L7REC9</accession>
<sequence>WLPRSPDLNHLDLFLWDFLKYKVYPHPLNSVEDVKEQITVNCKAMTKDQFNSVMKTIKKRCTKCLDCNGKAFEHLL</sequence>
<organism evidence="1 2">
    <name type="scientific">Habropoda laboriosa</name>
    <dbReference type="NCBI Taxonomy" id="597456"/>
    <lineage>
        <taxon>Eukaryota</taxon>
        <taxon>Metazoa</taxon>
        <taxon>Ecdysozoa</taxon>
        <taxon>Arthropoda</taxon>
        <taxon>Hexapoda</taxon>
        <taxon>Insecta</taxon>
        <taxon>Pterygota</taxon>
        <taxon>Neoptera</taxon>
        <taxon>Endopterygota</taxon>
        <taxon>Hymenoptera</taxon>
        <taxon>Apocrita</taxon>
        <taxon>Aculeata</taxon>
        <taxon>Apoidea</taxon>
        <taxon>Anthophila</taxon>
        <taxon>Apidae</taxon>
        <taxon>Habropoda</taxon>
    </lineage>
</organism>
<evidence type="ECO:0000313" key="1">
    <source>
        <dbReference type="EMBL" id="KOC69327.1"/>
    </source>
</evidence>
<dbReference type="InterPro" id="IPR036397">
    <property type="entry name" value="RNaseH_sf"/>
</dbReference>
<protein>
    <recommendedName>
        <fullName evidence="3">Histone-lysine N-methyltransferase SETMAR</fullName>
    </recommendedName>
</protein>
<name>A0A0L7REC9_9HYME</name>
<proteinExistence type="predicted"/>
<dbReference type="STRING" id="597456.A0A0L7REC9"/>
<reference evidence="1 2" key="1">
    <citation type="submission" date="2015-07" db="EMBL/GenBank/DDBJ databases">
        <title>The genome of Habropoda laboriosa.</title>
        <authorList>
            <person name="Pan H."/>
            <person name="Kapheim K."/>
        </authorList>
    </citation>
    <scope>NUCLEOTIDE SEQUENCE [LARGE SCALE GENOMIC DNA]</scope>
    <source>
        <strain evidence="1">0110345459</strain>
    </source>
</reference>
<dbReference type="GO" id="GO:0003676">
    <property type="term" value="F:nucleic acid binding"/>
    <property type="evidence" value="ECO:0007669"/>
    <property type="project" value="InterPro"/>
</dbReference>
<keyword evidence="2" id="KW-1185">Reference proteome</keyword>
<evidence type="ECO:0000313" key="2">
    <source>
        <dbReference type="Proteomes" id="UP000053825"/>
    </source>
</evidence>
<dbReference type="PANTHER" id="PTHR47326:SF1">
    <property type="entry name" value="HTH PSQ-TYPE DOMAIN-CONTAINING PROTEIN"/>
    <property type="match status" value="1"/>
</dbReference>
<dbReference type="Proteomes" id="UP000053825">
    <property type="component" value="Unassembled WGS sequence"/>
</dbReference>
<dbReference type="PANTHER" id="PTHR47326">
    <property type="entry name" value="TRANSPOSABLE ELEMENT TC3 TRANSPOSASE-LIKE PROTEIN"/>
    <property type="match status" value="1"/>
</dbReference>